<dbReference type="OrthoDB" id="8123951at2759"/>
<evidence type="ECO:0000256" key="2">
    <source>
        <dbReference type="ARBA" id="ARBA00022723"/>
    </source>
</evidence>
<dbReference type="GO" id="GO:0008270">
    <property type="term" value="F:zinc ion binding"/>
    <property type="evidence" value="ECO:0007669"/>
    <property type="project" value="UniProtKB-KW"/>
</dbReference>
<dbReference type="Pfam" id="PF13912">
    <property type="entry name" value="zf-C2H2_6"/>
    <property type="match status" value="1"/>
</dbReference>
<dbReference type="GO" id="GO:0003677">
    <property type="term" value="F:DNA binding"/>
    <property type="evidence" value="ECO:0007669"/>
    <property type="project" value="UniProtKB-KW"/>
</dbReference>
<evidence type="ECO:0000313" key="14">
    <source>
        <dbReference type="Proteomes" id="UP000092461"/>
    </source>
</evidence>
<protein>
    <recommendedName>
        <fullName evidence="12">C2H2-type domain-containing protein</fullName>
    </recommendedName>
</protein>
<keyword evidence="3" id="KW-0677">Repeat</keyword>
<proteinExistence type="predicted"/>
<dbReference type="KEGG" id="lll:129791549"/>
<keyword evidence="2" id="KW-0479">Metal-binding</keyword>
<dbReference type="VEuPathDB" id="VectorBase:LLOJ006255"/>
<dbReference type="VEuPathDB" id="VectorBase:LLONM1_008195"/>
<reference evidence="13" key="1">
    <citation type="submission" date="2020-05" db="UniProtKB">
        <authorList>
            <consortium name="EnsemblMetazoa"/>
        </authorList>
    </citation>
    <scope>IDENTIFICATION</scope>
    <source>
        <strain evidence="13">Jacobina</strain>
    </source>
</reference>
<dbReference type="SMART" id="SM00355">
    <property type="entry name" value="ZnF_C2H2"/>
    <property type="match status" value="1"/>
</dbReference>
<evidence type="ECO:0000256" key="7">
    <source>
        <dbReference type="ARBA" id="ARBA00023125"/>
    </source>
</evidence>
<dbReference type="FunFam" id="3.30.160.60:FF:001228">
    <property type="entry name" value="Zinc finger protein 236"/>
    <property type="match status" value="1"/>
</dbReference>
<name>A0A1B0GJE4_LUTLO</name>
<evidence type="ECO:0000256" key="5">
    <source>
        <dbReference type="ARBA" id="ARBA00022833"/>
    </source>
</evidence>
<evidence type="ECO:0000256" key="9">
    <source>
        <dbReference type="ARBA" id="ARBA00023242"/>
    </source>
</evidence>
<dbReference type="GO" id="GO:0005634">
    <property type="term" value="C:nucleus"/>
    <property type="evidence" value="ECO:0007669"/>
    <property type="project" value="UniProtKB-SubCell"/>
</dbReference>
<keyword evidence="5" id="KW-0862">Zinc</keyword>
<feature type="domain" description="C2H2-type" evidence="12">
    <location>
        <begin position="52"/>
        <end position="79"/>
    </location>
</feature>
<comment type="subcellular location">
    <subcellularLocation>
        <location evidence="1">Nucleus</location>
    </subcellularLocation>
</comment>
<organism evidence="13 14">
    <name type="scientific">Lutzomyia longipalpis</name>
    <name type="common">Sand fly</name>
    <dbReference type="NCBI Taxonomy" id="7200"/>
    <lineage>
        <taxon>Eukaryota</taxon>
        <taxon>Metazoa</taxon>
        <taxon>Ecdysozoa</taxon>
        <taxon>Arthropoda</taxon>
        <taxon>Hexapoda</taxon>
        <taxon>Insecta</taxon>
        <taxon>Pterygota</taxon>
        <taxon>Neoptera</taxon>
        <taxon>Endopterygota</taxon>
        <taxon>Diptera</taxon>
        <taxon>Nematocera</taxon>
        <taxon>Psychodoidea</taxon>
        <taxon>Psychodidae</taxon>
        <taxon>Lutzomyia</taxon>
        <taxon>Lutzomyia</taxon>
    </lineage>
</organism>
<evidence type="ECO:0000313" key="13">
    <source>
        <dbReference type="EnsemblMetazoa" id="LLOJ006255-PA"/>
    </source>
</evidence>
<evidence type="ECO:0000256" key="10">
    <source>
        <dbReference type="PROSITE-ProRule" id="PRU00042"/>
    </source>
</evidence>
<dbReference type="PROSITE" id="PS00028">
    <property type="entry name" value="ZINC_FINGER_C2H2_1"/>
    <property type="match status" value="1"/>
</dbReference>
<feature type="region of interest" description="Disordered" evidence="11">
    <location>
        <begin position="97"/>
        <end position="121"/>
    </location>
</feature>
<dbReference type="Proteomes" id="UP000092461">
    <property type="component" value="Unassembled WGS sequence"/>
</dbReference>
<dbReference type="RefSeq" id="XP_055685700.1">
    <property type="nucleotide sequence ID" value="XM_055829725.1"/>
</dbReference>
<dbReference type="GeneID" id="129791549"/>
<evidence type="ECO:0000259" key="12">
    <source>
        <dbReference type="PROSITE" id="PS50157"/>
    </source>
</evidence>
<dbReference type="InterPro" id="IPR036236">
    <property type="entry name" value="Znf_C2H2_sf"/>
</dbReference>
<dbReference type="InterPro" id="IPR013087">
    <property type="entry name" value="Znf_C2H2_type"/>
</dbReference>
<dbReference type="AlphaFoldDB" id="A0A1B0GJE4"/>
<accession>A0A1B0GJE4</accession>
<evidence type="ECO:0000256" key="1">
    <source>
        <dbReference type="ARBA" id="ARBA00004123"/>
    </source>
</evidence>
<keyword evidence="4 10" id="KW-0863">Zinc-finger</keyword>
<evidence type="ECO:0000256" key="3">
    <source>
        <dbReference type="ARBA" id="ARBA00022737"/>
    </source>
</evidence>
<keyword evidence="9" id="KW-0539">Nucleus</keyword>
<evidence type="ECO:0000256" key="8">
    <source>
        <dbReference type="ARBA" id="ARBA00023163"/>
    </source>
</evidence>
<evidence type="ECO:0000256" key="11">
    <source>
        <dbReference type="SAM" id="MobiDB-lite"/>
    </source>
</evidence>
<evidence type="ECO:0000256" key="6">
    <source>
        <dbReference type="ARBA" id="ARBA00023015"/>
    </source>
</evidence>
<dbReference type="EMBL" id="AJWK01020223">
    <property type="status" value="NOT_ANNOTATED_CDS"/>
    <property type="molecule type" value="Genomic_DNA"/>
</dbReference>
<sequence>MKNKAAECSSGAKKRKNKVTTTKGQHQPPKETSKSEESSINGHDSKPEQRPFKCEMCSRTFNMRQALTTHMRLHRLEVEEAQDEGDMKDVVDFETLIDETRSSDSGSLTRAPRAGSKRKAP</sequence>
<feature type="region of interest" description="Disordered" evidence="11">
    <location>
        <begin position="1"/>
        <end position="53"/>
    </location>
</feature>
<dbReference type="EnsemblMetazoa" id="LLOJ006255-RA">
    <property type="protein sequence ID" value="LLOJ006255-PA"/>
    <property type="gene ID" value="LLOJ006255"/>
</dbReference>
<dbReference type="PROSITE" id="PS50157">
    <property type="entry name" value="ZINC_FINGER_C2H2_2"/>
    <property type="match status" value="1"/>
</dbReference>
<keyword evidence="6" id="KW-0805">Transcription regulation</keyword>
<keyword evidence="8" id="KW-0804">Transcription</keyword>
<dbReference type="Gene3D" id="3.30.160.60">
    <property type="entry name" value="Classic Zinc Finger"/>
    <property type="match status" value="1"/>
</dbReference>
<evidence type="ECO:0000256" key="4">
    <source>
        <dbReference type="ARBA" id="ARBA00022771"/>
    </source>
</evidence>
<keyword evidence="7" id="KW-0238">DNA-binding</keyword>
<keyword evidence="14" id="KW-1185">Reference proteome</keyword>
<dbReference type="SUPFAM" id="SSF57667">
    <property type="entry name" value="beta-beta-alpha zinc fingers"/>
    <property type="match status" value="1"/>
</dbReference>
<feature type="compositionally biased region" description="Basic and acidic residues" evidence="11">
    <location>
        <begin position="28"/>
        <end position="53"/>
    </location>
</feature>